<sequence length="64" mass="7485">MRPRGILKKEILKSCASAEQRLLVENTTLPLRLSDEHPAYKTYCMDKRTSNRVHFSYMRARVSS</sequence>
<organism evidence="1 2">
    <name type="scientific">Fusarium oxysporum f. sp. cubense</name>
    <dbReference type="NCBI Taxonomy" id="61366"/>
    <lineage>
        <taxon>Eukaryota</taxon>
        <taxon>Fungi</taxon>
        <taxon>Dikarya</taxon>
        <taxon>Ascomycota</taxon>
        <taxon>Pezizomycotina</taxon>
        <taxon>Sordariomycetes</taxon>
        <taxon>Hypocreomycetidae</taxon>
        <taxon>Hypocreales</taxon>
        <taxon>Nectriaceae</taxon>
        <taxon>Fusarium</taxon>
        <taxon>Fusarium oxysporum species complex</taxon>
    </lineage>
</organism>
<protein>
    <submittedName>
        <fullName evidence="1">Uncharacterized protein</fullName>
    </submittedName>
</protein>
<gene>
    <name evidence="1" type="ORF">FocTR4_00007233</name>
</gene>
<accession>A0A5C6TNW8</accession>
<comment type="caution">
    <text evidence="1">The sequence shown here is derived from an EMBL/GenBank/DDBJ whole genome shotgun (WGS) entry which is preliminary data.</text>
</comment>
<evidence type="ECO:0000313" key="2">
    <source>
        <dbReference type="Proteomes" id="UP000321331"/>
    </source>
</evidence>
<proteinExistence type="predicted"/>
<dbReference type="AlphaFoldDB" id="A0A5C6TNW8"/>
<evidence type="ECO:0000313" key="1">
    <source>
        <dbReference type="EMBL" id="TXC11858.1"/>
    </source>
</evidence>
<name>A0A5C6TNW8_FUSOC</name>
<dbReference type="Proteomes" id="UP000321331">
    <property type="component" value="Unassembled WGS sequence"/>
</dbReference>
<dbReference type="EMBL" id="VMNF01000003">
    <property type="protein sequence ID" value="TXC11858.1"/>
    <property type="molecule type" value="Genomic_DNA"/>
</dbReference>
<reference evidence="1 2" key="1">
    <citation type="submission" date="2019-07" db="EMBL/GenBank/DDBJ databases">
        <title>The First High-Quality Draft Genome Sequence of the Causal Agent of the Current Panama Disease Epidemic.</title>
        <authorList>
            <person name="Warmington R.J."/>
            <person name="Kay W."/>
            <person name="Jeffries A."/>
            <person name="Bebber D."/>
            <person name="Moore K."/>
            <person name="Studholme D.J."/>
        </authorList>
    </citation>
    <scope>NUCLEOTIDE SEQUENCE [LARGE SCALE GENOMIC DNA]</scope>
    <source>
        <strain evidence="1 2">TR4</strain>
    </source>
</reference>